<feature type="compositionally biased region" description="Polar residues" evidence="7">
    <location>
        <begin position="240"/>
        <end position="259"/>
    </location>
</feature>
<dbReference type="InterPro" id="IPR008253">
    <property type="entry name" value="Marvel"/>
</dbReference>
<feature type="transmembrane region" description="Helical" evidence="6">
    <location>
        <begin position="114"/>
        <end position="136"/>
    </location>
</feature>
<evidence type="ECO:0000256" key="2">
    <source>
        <dbReference type="ARBA" id="ARBA00010252"/>
    </source>
</evidence>
<dbReference type="AlphaFoldDB" id="A0A3P8RZ36"/>
<dbReference type="PANTHER" id="PTHR10838">
    <property type="entry name" value="SYNAPTOGYRIN"/>
    <property type="match status" value="1"/>
</dbReference>
<dbReference type="GO" id="GO:0031594">
    <property type="term" value="C:neuromuscular junction"/>
    <property type="evidence" value="ECO:0007669"/>
    <property type="project" value="TreeGrafter"/>
</dbReference>
<keyword evidence="10" id="KW-1185">Reference proteome</keyword>
<keyword evidence="4 6" id="KW-1133">Transmembrane helix</keyword>
<feature type="transmembrane region" description="Helical" evidence="6">
    <location>
        <begin position="148"/>
        <end position="175"/>
    </location>
</feature>
<organism evidence="9 10">
    <name type="scientific">Amphiprion percula</name>
    <name type="common">Orange clownfish</name>
    <name type="synonym">Lutjanus percula</name>
    <dbReference type="NCBI Taxonomy" id="161767"/>
    <lineage>
        <taxon>Eukaryota</taxon>
        <taxon>Metazoa</taxon>
        <taxon>Chordata</taxon>
        <taxon>Craniata</taxon>
        <taxon>Vertebrata</taxon>
        <taxon>Euteleostomi</taxon>
        <taxon>Actinopterygii</taxon>
        <taxon>Neopterygii</taxon>
        <taxon>Teleostei</taxon>
        <taxon>Neoteleostei</taxon>
        <taxon>Acanthomorphata</taxon>
        <taxon>Ovalentaria</taxon>
        <taxon>Pomacentridae</taxon>
        <taxon>Amphiprion</taxon>
    </lineage>
</organism>
<evidence type="ECO:0000259" key="8">
    <source>
        <dbReference type="PROSITE" id="PS51225"/>
    </source>
</evidence>
<feature type="transmembrane region" description="Helical" evidence="6">
    <location>
        <begin position="75"/>
        <end position="94"/>
    </location>
</feature>
<evidence type="ECO:0000256" key="1">
    <source>
        <dbReference type="ARBA" id="ARBA00004141"/>
    </source>
</evidence>
<dbReference type="Proteomes" id="UP000265080">
    <property type="component" value="Chromosome 14"/>
</dbReference>
<dbReference type="PIRSF" id="PIRSF011282">
    <property type="entry name" value="Synaptogyrin"/>
    <property type="match status" value="1"/>
</dbReference>
<keyword evidence="5 6" id="KW-0472">Membrane</keyword>
<evidence type="ECO:0000313" key="10">
    <source>
        <dbReference type="Proteomes" id="UP000265080"/>
    </source>
</evidence>
<dbReference type="PANTHER" id="PTHR10838:SF19">
    <property type="entry name" value="SYNAPTOGYRIN-2 LIKE PROTEIN-RELATED"/>
    <property type="match status" value="1"/>
</dbReference>
<evidence type="ECO:0000313" key="9">
    <source>
        <dbReference type="Ensembl" id="ENSAPEP00000004990.1"/>
    </source>
</evidence>
<feature type="domain" description="MARVEL" evidence="8">
    <location>
        <begin position="65"/>
        <end position="214"/>
    </location>
</feature>
<evidence type="ECO:0000256" key="7">
    <source>
        <dbReference type="SAM" id="MobiDB-lite"/>
    </source>
</evidence>
<evidence type="ECO:0000256" key="3">
    <source>
        <dbReference type="ARBA" id="ARBA00022692"/>
    </source>
</evidence>
<reference evidence="9 10" key="1">
    <citation type="submission" date="2018-03" db="EMBL/GenBank/DDBJ databases">
        <title>Finding Nemo's genes: A chromosome-scale reference assembly of the genome of the orange clownfish Amphiprion percula.</title>
        <authorList>
            <person name="Lehmann R."/>
        </authorList>
    </citation>
    <scope>NUCLEOTIDE SEQUENCE</scope>
</reference>
<evidence type="ECO:0000256" key="5">
    <source>
        <dbReference type="ARBA" id="ARBA00023136"/>
    </source>
</evidence>
<dbReference type="Pfam" id="PF01284">
    <property type="entry name" value="MARVEL"/>
    <property type="match status" value="1"/>
</dbReference>
<accession>A0A3P8RZ36</accession>
<keyword evidence="3 6" id="KW-0812">Transmembrane</keyword>
<name>A0A3P8RZ36_AMPPE</name>
<evidence type="ECO:0000256" key="6">
    <source>
        <dbReference type="PIRNR" id="PIRNR011282"/>
    </source>
</evidence>
<dbReference type="PROSITE" id="PS51225">
    <property type="entry name" value="MARVEL"/>
    <property type="match status" value="1"/>
</dbReference>
<reference evidence="9" key="3">
    <citation type="submission" date="2025-09" db="UniProtKB">
        <authorList>
            <consortium name="Ensembl"/>
        </authorList>
    </citation>
    <scope>IDENTIFICATION</scope>
</reference>
<comment type="similarity">
    <text evidence="2 6">Belongs to the synaptogyrin family.</text>
</comment>
<dbReference type="OMA" id="MQSSAYG"/>
<feature type="region of interest" description="Disordered" evidence="7">
    <location>
        <begin position="227"/>
        <end position="268"/>
    </location>
</feature>
<feature type="transmembrane region" description="Helical" evidence="6">
    <location>
        <begin position="187"/>
        <end position="210"/>
    </location>
</feature>
<dbReference type="STRING" id="161767.ENSAPEP00000004990"/>
<evidence type="ECO:0000256" key="4">
    <source>
        <dbReference type="ARBA" id="ARBA00022989"/>
    </source>
</evidence>
<proteinExistence type="inferred from homology"/>
<reference evidence="9" key="2">
    <citation type="submission" date="2025-08" db="UniProtKB">
        <authorList>
            <consortium name="Ensembl"/>
        </authorList>
    </citation>
    <scope>IDENTIFICATION</scope>
</reference>
<dbReference type="InterPro" id="IPR016579">
    <property type="entry name" value="Synaptogyrin"/>
</dbReference>
<dbReference type="Ensembl" id="ENSAPET00000005123.1">
    <property type="protein sequence ID" value="ENSAPEP00000004990.1"/>
    <property type="gene ID" value="ENSAPEG00000003595.1"/>
</dbReference>
<protein>
    <recommendedName>
        <fullName evidence="6">Synaptogyrin</fullName>
    </recommendedName>
</protein>
<dbReference type="GO" id="GO:0030672">
    <property type="term" value="C:synaptic vesicle membrane"/>
    <property type="evidence" value="ECO:0007669"/>
    <property type="project" value="TreeGrafter"/>
</dbReference>
<sequence length="268" mass="29588">MNASTRGRSLKSFREAVLQSETAPTVSGRVFHSSLNCLIDIFQGKMQSSAYGASLAGGAFDLGNFVKQPQTILRCLSWLFSIVVFATITSEGYVNPATKAEAKCMFNENDSACSYAVGIGVLAFLACVVFLILDAYFPQISNAKERKFIVIGDLVFSAVWTFLWFICFCVLANQWSKTAFDAARADAGRAVIAFSFFSIISWALLSYFAYGRYRQGVNDFDQEYRDPANDQNMPYPAGPYTSSGPTGYQQSPFSHSQEQPGEYQPPAY</sequence>
<dbReference type="GeneTree" id="ENSGT00950000182935"/>
<comment type="subcellular location">
    <subcellularLocation>
        <location evidence="1 6">Membrane</location>
        <topology evidence="1 6">Multi-pass membrane protein</topology>
    </subcellularLocation>
</comment>